<name>A0A7N0U8R0_KALFE</name>
<dbReference type="PANTHER" id="PTHR14387:SF0">
    <property type="entry name" value="DUF2428 DOMAIN-CONTAINING PROTEIN"/>
    <property type="match status" value="1"/>
</dbReference>
<feature type="domain" description="tRNA (32-2'-O)-methyltransferase regulator THADA-like C-terminal TPR repeats region" evidence="4">
    <location>
        <begin position="149"/>
        <end position="322"/>
    </location>
</feature>
<organism evidence="5 6">
    <name type="scientific">Kalanchoe fedtschenkoi</name>
    <name type="common">Lavender scallops</name>
    <name type="synonym">South American air plant</name>
    <dbReference type="NCBI Taxonomy" id="63787"/>
    <lineage>
        <taxon>Eukaryota</taxon>
        <taxon>Viridiplantae</taxon>
        <taxon>Streptophyta</taxon>
        <taxon>Embryophyta</taxon>
        <taxon>Tracheophyta</taxon>
        <taxon>Spermatophyta</taxon>
        <taxon>Magnoliopsida</taxon>
        <taxon>eudicotyledons</taxon>
        <taxon>Gunneridae</taxon>
        <taxon>Pentapetalae</taxon>
        <taxon>Saxifragales</taxon>
        <taxon>Crassulaceae</taxon>
        <taxon>Kalanchoe</taxon>
    </lineage>
</organism>
<evidence type="ECO:0008006" key="7">
    <source>
        <dbReference type="Google" id="ProtNLM"/>
    </source>
</evidence>
<dbReference type="Gramene" id="Kaladp0058s0132.1.v1.1">
    <property type="protein sequence ID" value="Kaladp0058s0132.1.v1.1"/>
    <property type="gene ID" value="Kaladp0058s0132.v1.1"/>
</dbReference>
<dbReference type="Pfam" id="PF10350">
    <property type="entry name" value="DUF2428"/>
    <property type="match status" value="1"/>
</dbReference>
<keyword evidence="2" id="KW-0819">tRNA processing</keyword>
<dbReference type="InterPro" id="IPR056842">
    <property type="entry name" value="THADA-like_TPR_C"/>
</dbReference>
<protein>
    <recommendedName>
        <fullName evidence="7">DUF2428 domain-containing protein</fullName>
    </recommendedName>
</protein>
<keyword evidence="6" id="KW-1185">Reference proteome</keyword>
<comment type="similarity">
    <text evidence="1">Belongs to the THADA family.</text>
</comment>
<proteinExistence type="inferred from homology"/>
<evidence type="ECO:0000313" key="6">
    <source>
        <dbReference type="Proteomes" id="UP000594263"/>
    </source>
</evidence>
<reference evidence="5" key="1">
    <citation type="submission" date="2021-01" db="UniProtKB">
        <authorList>
            <consortium name="EnsemblPlants"/>
        </authorList>
    </citation>
    <scope>IDENTIFICATION</scope>
</reference>
<evidence type="ECO:0000313" key="5">
    <source>
        <dbReference type="EnsemblPlants" id="Kaladp0058s0132.1.v1.1"/>
    </source>
</evidence>
<dbReference type="OMA" id="RAILDTW"/>
<dbReference type="Proteomes" id="UP000594263">
    <property type="component" value="Unplaced"/>
</dbReference>
<dbReference type="PANTHER" id="PTHR14387">
    <property type="entry name" value="THADA/DEATH RECEPTOR INTERACTING PROTEIN"/>
    <property type="match status" value="1"/>
</dbReference>
<dbReference type="EnsemblPlants" id="Kaladp0058s0132.1.v1.1">
    <property type="protein sequence ID" value="Kaladp0058s0132.1.v1.1"/>
    <property type="gene ID" value="Kaladp0058s0132.v1.1"/>
</dbReference>
<accession>A0A7N0U8R0</accession>
<dbReference type="InterPro" id="IPR051954">
    <property type="entry name" value="tRNA_methyltransferase_THADA"/>
</dbReference>
<evidence type="ECO:0000256" key="2">
    <source>
        <dbReference type="ARBA" id="ARBA00022694"/>
    </source>
</evidence>
<evidence type="ECO:0000259" key="3">
    <source>
        <dbReference type="Pfam" id="PF10350"/>
    </source>
</evidence>
<feature type="domain" description="DUF2428" evidence="3">
    <location>
        <begin position="2"/>
        <end position="147"/>
    </location>
</feature>
<evidence type="ECO:0000259" key="4">
    <source>
        <dbReference type="Pfam" id="PF25151"/>
    </source>
</evidence>
<dbReference type="GO" id="GO:0005829">
    <property type="term" value="C:cytosol"/>
    <property type="evidence" value="ECO:0007669"/>
    <property type="project" value="TreeGrafter"/>
</dbReference>
<dbReference type="GO" id="GO:0030488">
    <property type="term" value="P:tRNA methylation"/>
    <property type="evidence" value="ECO:0007669"/>
    <property type="project" value="TreeGrafter"/>
</dbReference>
<dbReference type="SUPFAM" id="SSF48371">
    <property type="entry name" value="ARM repeat"/>
    <property type="match status" value="1"/>
</dbReference>
<sequence length="980" mass="109999">MEQLMQRTIAKGQLVDDLLRRSAGIPAAFMALFLSEPEGTPKKLLPRALRWLLDVVNRSLVPANRSDFLSYEVPSTTTEELIISLQPSLSSNGTISKIRDEGVVPTVHAFNVLRAAFNDANLATDTSSFCAEAIIMAIQSFSSSYWEIRNSACLAYTALVKRMVGFLNVQKRESARRSITGLEFFHRYPSLHPFLLTELKVATTFLREGASRQSEFSLVNAVHPSLCPMLILLSRLKPSTITSEVGDPLDPFVFLPFIRSCSDQSNLKVRVLASRALVGLVSNEKLPMILLSIASELRCLEDQTAVHTSYNSIHGALLQLSSLLDNNCMNLVDFRKRDQIVGNLFEVLSARSWIGRPKSCPSPTLNASFLKVLELMLAIVRTCGNSKHLYSVRSFLMELSNACLDVEASGYSYYDPTVAELCKQATTSYFSCVFQASTVADNGLRLQMPVSELSPIPETKEVATSFHGVQDKLILLISDPIYEVRLAALKWLYRFLLAADLKTSELTNGEMEPFYRWAQGSIQPTILKLLDDEKYHKCIYYILRILFLWNSLDSHICTETIHLGGMGFDSVLKLWNKLTSMYKITRHAKVRDILICCMGVCIKRISSLYTEAVLLNAKQVSDERRTCIDLTRQTQSHECIVYFVKLIRQHSAPSEPATVRRAASESLIASGLLEQAEPVSPHVHNMLAPRDASCPDIKSDEPANIYAREIMTLWFTGIKLLEDEDLELRQKLAVQIQHVISHKVSKGAVQTGVVPTQVEKVIELSFEFLSSVFGHWVEYLDYLLHLVLDAANYVALEGDLVRRVFDKEIDNHHEEKLLISQICCSHLEKLPILQSWEACPIDKHAAQTYLLGWRSKFLNQLISIAKYHSERLSSSGWIGGIGNHKDTFLPLYANLLGYYTLSKCIIGRKFICSESTESQVIDLEDTLSNFIGNPMISNLYALIVKLHEGPTGSSNSSPSPPKKLEGCSIWDGFDPYFLLR</sequence>
<dbReference type="InterPro" id="IPR016024">
    <property type="entry name" value="ARM-type_fold"/>
</dbReference>
<dbReference type="Pfam" id="PF25151">
    <property type="entry name" value="TPR_Trm732_C"/>
    <property type="match status" value="1"/>
</dbReference>
<dbReference type="AlphaFoldDB" id="A0A7N0U8R0"/>
<dbReference type="InterPro" id="IPR019442">
    <property type="entry name" value="THADA/TRM732_DUF2428"/>
</dbReference>
<evidence type="ECO:0000256" key="1">
    <source>
        <dbReference type="ARBA" id="ARBA00010409"/>
    </source>
</evidence>